<evidence type="ECO:0000256" key="2">
    <source>
        <dbReference type="PROSITE-ProRule" id="PRU00504"/>
    </source>
</evidence>
<keyword evidence="4" id="KW-1185">Reference proteome</keyword>
<dbReference type="PANTHER" id="PTHR24104:SF25">
    <property type="entry name" value="PROTEIN LIN-41"/>
    <property type="match status" value="1"/>
</dbReference>
<dbReference type="EMBL" id="JAXCGZ010022229">
    <property type="protein sequence ID" value="KAK7035324.1"/>
    <property type="molecule type" value="Genomic_DNA"/>
</dbReference>
<reference evidence="3 4" key="1">
    <citation type="submission" date="2023-11" db="EMBL/GenBank/DDBJ databases">
        <title>Halocaridina rubra genome assembly.</title>
        <authorList>
            <person name="Smith C."/>
        </authorList>
    </citation>
    <scope>NUCLEOTIDE SEQUENCE [LARGE SCALE GENOMIC DNA]</scope>
    <source>
        <strain evidence="3">EP-1</strain>
        <tissue evidence="3">Whole</tissue>
    </source>
</reference>
<dbReference type="InterPro" id="IPR011042">
    <property type="entry name" value="6-blade_b-propeller_TolB-like"/>
</dbReference>
<dbReference type="Proteomes" id="UP001381693">
    <property type="component" value="Unassembled WGS sequence"/>
</dbReference>
<dbReference type="PANTHER" id="PTHR24104">
    <property type="entry name" value="E3 UBIQUITIN-PROTEIN LIGASE NHLRC1-RELATED"/>
    <property type="match status" value="1"/>
</dbReference>
<keyword evidence="1" id="KW-0677">Repeat</keyword>
<dbReference type="Gene3D" id="2.120.10.30">
    <property type="entry name" value="TolB, C-terminal domain"/>
    <property type="match status" value="1"/>
</dbReference>
<accession>A0AAN8WC46</accession>
<dbReference type="Pfam" id="PF01436">
    <property type="entry name" value="NHL"/>
    <property type="match status" value="1"/>
</dbReference>
<dbReference type="AlphaFoldDB" id="A0AAN8WC46"/>
<evidence type="ECO:0000256" key="1">
    <source>
        <dbReference type="ARBA" id="ARBA00022737"/>
    </source>
</evidence>
<protein>
    <submittedName>
        <fullName evidence="3">Uncharacterized protein</fullName>
    </submittedName>
</protein>
<name>A0AAN8WC46_HALRR</name>
<organism evidence="3 4">
    <name type="scientific">Halocaridina rubra</name>
    <name type="common">Hawaiian red shrimp</name>
    <dbReference type="NCBI Taxonomy" id="373956"/>
    <lineage>
        <taxon>Eukaryota</taxon>
        <taxon>Metazoa</taxon>
        <taxon>Ecdysozoa</taxon>
        <taxon>Arthropoda</taxon>
        <taxon>Crustacea</taxon>
        <taxon>Multicrustacea</taxon>
        <taxon>Malacostraca</taxon>
        <taxon>Eumalacostraca</taxon>
        <taxon>Eucarida</taxon>
        <taxon>Decapoda</taxon>
        <taxon>Pleocyemata</taxon>
        <taxon>Caridea</taxon>
        <taxon>Atyoidea</taxon>
        <taxon>Atyidae</taxon>
        <taxon>Halocaridina</taxon>
    </lineage>
</organism>
<dbReference type="InterPro" id="IPR001258">
    <property type="entry name" value="NHL_repeat"/>
</dbReference>
<dbReference type="GO" id="GO:0061630">
    <property type="term" value="F:ubiquitin protein ligase activity"/>
    <property type="evidence" value="ECO:0007669"/>
    <property type="project" value="TreeGrafter"/>
</dbReference>
<dbReference type="SUPFAM" id="SSF101898">
    <property type="entry name" value="NHL repeat"/>
    <property type="match status" value="1"/>
</dbReference>
<dbReference type="GO" id="GO:0043161">
    <property type="term" value="P:proteasome-mediated ubiquitin-dependent protein catabolic process"/>
    <property type="evidence" value="ECO:0007669"/>
    <property type="project" value="TreeGrafter"/>
</dbReference>
<sequence>MTVETTSYGYVTLVTIDSSSDSEVSRVKVDLCLPKQCHRVSKPRFITYHRDGRLLVVDLGLHCIYVVDINQGTLVSVFGEEGVKEGQLRDPSGILSDSEGYIVVGDSRNHRIQIILEISFIDLRPSATVGPLSIRYLPTYPVEKP</sequence>
<dbReference type="GO" id="GO:0000209">
    <property type="term" value="P:protein polyubiquitination"/>
    <property type="evidence" value="ECO:0007669"/>
    <property type="project" value="TreeGrafter"/>
</dbReference>
<dbReference type="PROSITE" id="PS51125">
    <property type="entry name" value="NHL"/>
    <property type="match status" value="1"/>
</dbReference>
<feature type="repeat" description="NHL" evidence="2">
    <location>
        <begin position="75"/>
        <end position="114"/>
    </location>
</feature>
<proteinExistence type="predicted"/>
<dbReference type="InterPro" id="IPR050952">
    <property type="entry name" value="TRIM-NHL_E3_ligases"/>
</dbReference>
<dbReference type="GO" id="GO:0008270">
    <property type="term" value="F:zinc ion binding"/>
    <property type="evidence" value="ECO:0007669"/>
    <property type="project" value="UniProtKB-KW"/>
</dbReference>
<evidence type="ECO:0000313" key="3">
    <source>
        <dbReference type="EMBL" id="KAK7035324.1"/>
    </source>
</evidence>
<gene>
    <name evidence="3" type="ORF">SK128_015409</name>
</gene>
<evidence type="ECO:0000313" key="4">
    <source>
        <dbReference type="Proteomes" id="UP001381693"/>
    </source>
</evidence>
<comment type="caution">
    <text evidence="3">The sequence shown here is derived from an EMBL/GenBank/DDBJ whole genome shotgun (WGS) entry which is preliminary data.</text>
</comment>